<organism evidence="2 3">
    <name type="scientific">Phocaeicola plebeius</name>
    <dbReference type="NCBI Taxonomy" id="310297"/>
    <lineage>
        <taxon>Bacteria</taxon>
        <taxon>Pseudomonadati</taxon>
        <taxon>Bacteroidota</taxon>
        <taxon>Bacteroidia</taxon>
        <taxon>Bacteroidales</taxon>
        <taxon>Bacteroidaceae</taxon>
        <taxon>Phocaeicola</taxon>
    </lineage>
</organism>
<dbReference type="Pfam" id="PF01076">
    <property type="entry name" value="Mob_Pre"/>
    <property type="match status" value="1"/>
</dbReference>
<evidence type="ECO:0000313" key="2">
    <source>
        <dbReference type="EMBL" id="RGM92070.1"/>
    </source>
</evidence>
<dbReference type="AlphaFoldDB" id="A0A3E4ZAF1"/>
<evidence type="ECO:0000256" key="1">
    <source>
        <dbReference type="SAM" id="Coils"/>
    </source>
</evidence>
<dbReference type="RefSeq" id="WP_117701473.1">
    <property type="nucleotide sequence ID" value="NZ_QSTW01000005.1"/>
</dbReference>
<gene>
    <name evidence="2" type="ORF">DXB87_06290</name>
</gene>
<sequence length="488" mass="55568">MERIAKQVLNVRGRKGCAAALSREYQRNWSDRAWQVAIAKGNYDLGRQHLNFQISKGGKIAPIDKSKSIPQMMAENLAARGIKDKNEGLTEPRFRTVADFIFSGSQWKMRELAFGDQEVVFKPGDNKENYAVKRMPEIEQWATDIYNFVAGKYGEENIVAFYVHLDETSPHIHCVLLPIKDGKFAFKEIFAGANNREYSQRTSQLHDELAMVNEPWGLVRGTSQTETRQRHRPTEEYRKHLSEECSSKEEELDNLNKAVSDLRVEIALAERRVKGLSSMVEHLEEEKYQKMSEIDKLKVQIANKEGDSSILSQKLEKLQNELASVDEKLADKKDKLAVADQQLDELNKDMEFVKERTETLRQYAMQFSREAQTGAGTLIKTAMLESMVTDYRSKMTSLPPEIKVAFDGSPLETIAEHTAEVLHCATLLYLGYIDQATTFAEGQGGGGGGSNDMKWGRNDDEDDRRWAHRCLAMANRMMRPKGSKSRKR</sequence>
<dbReference type="EMBL" id="QSTW01000005">
    <property type="protein sequence ID" value="RGM92070.1"/>
    <property type="molecule type" value="Genomic_DNA"/>
</dbReference>
<dbReference type="GO" id="GO:0003677">
    <property type="term" value="F:DNA binding"/>
    <property type="evidence" value="ECO:0007669"/>
    <property type="project" value="InterPro"/>
</dbReference>
<comment type="caution">
    <text evidence="2">The sequence shown here is derived from an EMBL/GenBank/DDBJ whole genome shotgun (WGS) entry which is preliminary data.</text>
</comment>
<reference evidence="2 3" key="1">
    <citation type="submission" date="2018-08" db="EMBL/GenBank/DDBJ databases">
        <title>A genome reference for cultivated species of the human gut microbiota.</title>
        <authorList>
            <person name="Zou Y."/>
            <person name="Xue W."/>
            <person name="Luo G."/>
        </authorList>
    </citation>
    <scope>NUCLEOTIDE SEQUENCE [LARGE SCALE GENOMIC DNA]</scope>
    <source>
        <strain evidence="2 3">OM06-2</strain>
    </source>
</reference>
<dbReference type="Gene3D" id="3.30.930.30">
    <property type="match status" value="1"/>
</dbReference>
<protein>
    <submittedName>
        <fullName evidence="2">Recombinase</fullName>
    </submittedName>
</protein>
<proteinExistence type="predicted"/>
<name>A0A3E4ZAF1_9BACT</name>
<dbReference type="InterPro" id="IPR001668">
    <property type="entry name" value="Mob_Pre"/>
</dbReference>
<keyword evidence="1" id="KW-0175">Coiled coil</keyword>
<dbReference type="NCBIfam" id="NF041497">
    <property type="entry name" value="MobV"/>
    <property type="match status" value="1"/>
</dbReference>
<dbReference type="Gene3D" id="1.10.287.1490">
    <property type="match status" value="1"/>
</dbReference>
<evidence type="ECO:0000313" key="3">
    <source>
        <dbReference type="Proteomes" id="UP000260814"/>
    </source>
</evidence>
<feature type="coiled-coil region" evidence="1">
    <location>
        <begin position="238"/>
        <end position="363"/>
    </location>
</feature>
<dbReference type="Proteomes" id="UP000260814">
    <property type="component" value="Unassembled WGS sequence"/>
</dbReference>
<dbReference type="CDD" id="cd17242">
    <property type="entry name" value="MobM_relaxase"/>
    <property type="match status" value="1"/>
</dbReference>
<accession>A0A3E4ZAF1</accession>
<dbReference type="GO" id="GO:0006310">
    <property type="term" value="P:DNA recombination"/>
    <property type="evidence" value="ECO:0007669"/>
    <property type="project" value="InterPro"/>
</dbReference>